<dbReference type="AlphaFoldDB" id="A0A9P7URE8"/>
<dbReference type="EMBL" id="CM032187">
    <property type="protein sequence ID" value="KAG7090016.1"/>
    <property type="molecule type" value="Genomic_DNA"/>
</dbReference>
<evidence type="ECO:0000313" key="2">
    <source>
        <dbReference type="Proteomes" id="UP001049176"/>
    </source>
</evidence>
<keyword evidence="2" id="KW-1185">Reference proteome</keyword>
<accession>A0A9P7URE8</accession>
<reference evidence="1" key="1">
    <citation type="journal article" date="2021" name="Genome Biol. Evol.">
        <title>The assembled and annotated genome of the fairy-ring fungus Marasmius oreades.</title>
        <authorList>
            <person name="Hiltunen M."/>
            <person name="Ament-Velasquez S.L."/>
            <person name="Johannesson H."/>
        </authorList>
    </citation>
    <scope>NUCLEOTIDE SEQUENCE</scope>
    <source>
        <strain evidence="1">03SP1</strain>
    </source>
</reference>
<dbReference type="GeneID" id="66080712"/>
<dbReference type="KEGG" id="more:E1B28_011637"/>
<organism evidence="1 2">
    <name type="scientific">Marasmius oreades</name>
    <name type="common">fairy-ring Marasmius</name>
    <dbReference type="NCBI Taxonomy" id="181124"/>
    <lineage>
        <taxon>Eukaryota</taxon>
        <taxon>Fungi</taxon>
        <taxon>Dikarya</taxon>
        <taxon>Basidiomycota</taxon>
        <taxon>Agaricomycotina</taxon>
        <taxon>Agaricomycetes</taxon>
        <taxon>Agaricomycetidae</taxon>
        <taxon>Agaricales</taxon>
        <taxon>Marasmiineae</taxon>
        <taxon>Marasmiaceae</taxon>
        <taxon>Marasmius</taxon>
    </lineage>
</organism>
<protein>
    <submittedName>
        <fullName evidence="1">Uncharacterized protein</fullName>
    </submittedName>
</protein>
<dbReference type="RefSeq" id="XP_043006486.1">
    <property type="nucleotide sequence ID" value="XM_043156698.1"/>
</dbReference>
<dbReference type="Proteomes" id="UP001049176">
    <property type="component" value="Chromosome 7"/>
</dbReference>
<comment type="caution">
    <text evidence="1">The sequence shown here is derived from an EMBL/GenBank/DDBJ whole genome shotgun (WGS) entry which is preliminary data.</text>
</comment>
<evidence type="ECO:0000313" key="1">
    <source>
        <dbReference type="EMBL" id="KAG7090016.1"/>
    </source>
</evidence>
<name>A0A9P7URE8_9AGAR</name>
<gene>
    <name evidence="1" type="ORF">E1B28_011637</name>
</gene>
<proteinExistence type="predicted"/>
<sequence>MLTKPCCSLSATFINGCSELYTAGLPNLIHFQSSGPTIGSFVGTKSVALTLPFLCPPLIISDLGFLFAAIFPQAVSSGDEGDSFPLRRSLPFEVLLQDWRRCCMGRD</sequence>